<evidence type="ECO:0000256" key="4">
    <source>
        <dbReference type="ARBA" id="ARBA00022980"/>
    </source>
</evidence>
<evidence type="ECO:0000313" key="9">
    <source>
        <dbReference type="EMBL" id="OGH67539.1"/>
    </source>
</evidence>
<evidence type="ECO:0000256" key="7">
    <source>
        <dbReference type="HAMAP-Rule" id="MF_01310"/>
    </source>
</evidence>
<comment type="similarity">
    <text evidence="1 7 8">Belongs to the universal ribosomal protein uS11 family.</text>
</comment>
<evidence type="ECO:0000256" key="3">
    <source>
        <dbReference type="ARBA" id="ARBA00022884"/>
    </source>
</evidence>
<dbReference type="PANTHER" id="PTHR11759">
    <property type="entry name" value="40S RIBOSOMAL PROTEIN S14/30S RIBOSOMAL PROTEIN S11"/>
    <property type="match status" value="1"/>
</dbReference>
<dbReference type="PIRSF" id="PIRSF002131">
    <property type="entry name" value="Ribosomal_S11"/>
    <property type="match status" value="1"/>
</dbReference>
<dbReference type="GO" id="GO:0003735">
    <property type="term" value="F:structural constituent of ribosome"/>
    <property type="evidence" value="ECO:0007669"/>
    <property type="project" value="InterPro"/>
</dbReference>
<dbReference type="InterPro" id="IPR036967">
    <property type="entry name" value="Ribosomal_uS11_sf"/>
</dbReference>
<comment type="subunit">
    <text evidence="7">Part of the 30S ribosomal subunit. Interacts with proteins S7 and S18. Binds to IF-3.</text>
</comment>
<dbReference type="InterPro" id="IPR019981">
    <property type="entry name" value="Ribosomal_uS11_bac-type"/>
</dbReference>
<dbReference type="Pfam" id="PF00411">
    <property type="entry name" value="Ribosomal_S11"/>
    <property type="match status" value="1"/>
</dbReference>
<proteinExistence type="inferred from homology"/>
<dbReference type="Gene3D" id="3.30.420.80">
    <property type="entry name" value="Ribosomal protein S11"/>
    <property type="match status" value="1"/>
</dbReference>
<comment type="function">
    <text evidence="7">Located on the platform of the 30S subunit, it bridges several disparate RNA helices of the 16S rRNA. Forms part of the Shine-Dalgarno cleft in the 70S ribosome.</text>
</comment>
<evidence type="ECO:0000256" key="2">
    <source>
        <dbReference type="ARBA" id="ARBA00022730"/>
    </source>
</evidence>
<dbReference type="GO" id="GO:0019843">
    <property type="term" value="F:rRNA binding"/>
    <property type="evidence" value="ECO:0007669"/>
    <property type="project" value="UniProtKB-UniRule"/>
</dbReference>
<sequence length="135" mass="14552">MAGTPSTTTKNPAKKKKKIRAVGNGRAYIQASFNNTIVTFTDQNGDVLAWASSGMVGFRGPKKATPYAATQVVKRAVELVQPYELKEVNVFVKGIGGGRESAIRSLNTNGLQVLSVKDTTPIPHNGCRPPKKRRV</sequence>
<dbReference type="NCBIfam" id="NF003698">
    <property type="entry name" value="PRK05309.1"/>
    <property type="match status" value="1"/>
</dbReference>
<dbReference type="SUPFAM" id="SSF53137">
    <property type="entry name" value="Translational machinery components"/>
    <property type="match status" value="1"/>
</dbReference>
<dbReference type="AlphaFoldDB" id="A0A1F6M7F5"/>
<dbReference type="GO" id="GO:0005840">
    <property type="term" value="C:ribosome"/>
    <property type="evidence" value="ECO:0007669"/>
    <property type="project" value="UniProtKB-KW"/>
</dbReference>
<dbReference type="FunFam" id="3.30.420.80:FF:000010">
    <property type="entry name" value="30S ribosomal protein S11"/>
    <property type="match status" value="1"/>
</dbReference>
<reference evidence="9 10" key="1">
    <citation type="journal article" date="2016" name="Nat. Commun.">
        <title>Thousands of microbial genomes shed light on interconnected biogeochemical processes in an aquifer system.</title>
        <authorList>
            <person name="Anantharaman K."/>
            <person name="Brown C.T."/>
            <person name="Hug L.A."/>
            <person name="Sharon I."/>
            <person name="Castelle C.J."/>
            <person name="Probst A.J."/>
            <person name="Thomas B.C."/>
            <person name="Singh A."/>
            <person name="Wilkins M.J."/>
            <person name="Karaoz U."/>
            <person name="Brodie E.L."/>
            <person name="Williams K.H."/>
            <person name="Hubbard S.S."/>
            <person name="Banfield J.F."/>
        </authorList>
    </citation>
    <scope>NUCLEOTIDE SEQUENCE [LARGE SCALE GENOMIC DNA]</scope>
</reference>
<evidence type="ECO:0000313" key="10">
    <source>
        <dbReference type="Proteomes" id="UP000176282"/>
    </source>
</evidence>
<comment type="caution">
    <text evidence="9">The sequence shown here is derived from an EMBL/GenBank/DDBJ whole genome shotgun (WGS) entry which is preliminary data.</text>
</comment>
<dbReference type="InterPro" id="IPR018102">
    <property type="entry name" value="Ribosomal_uS11_CS"/>
</dbReference>
<evidence type="ECO:0000256" key="1">
    <source>
        <dbReference type="ARBA" id="ARBA00006194"/>
    </source>
</evidence>
<keyword evidence="2 7" id="KW-0699">rRNA-binding</keyword>
<dbReference type="InterPro" id="IPR001971">
    <property type="entry name" value="Ribosomal_uS11"/>
</dbReference>
<dbReference type="STRING" id="1798680.A3J66_03010"/>
<organism evidence="9 10">
    <name type="scientific">Candidatus Magasanikbacteria bacterium RIFCSPHIGHO2_02_FULL_47_14</name>
    <dbReference type="NCBI Taxonomy" id="1798680"/>
    <lineage>
        <taxon>Bacteria</taxon>
        <taxon>Candidatus Magasanikiibacteriota</taxon>
    </lineage>
</organism>
<name>A0A1F6M7F5_9BACT</name>
<evidence type="ECO:0000256" key="8">
    <source>
        <dbReference type="RuleBase" id="RU003629"/>
    </source>
</evidence>
<evidence type="ECO:0000256" key="5">
    <source>
        <dbReference type="ARBA" id="ARBA00023274"/>
    </source>
</evidence>
<dbReference type="PROSITE" id="PS00054">
    <property type="entry name" value="RIBOSOMAL_S11"/>
    <property type="match status" value="1"/>
</dbReference>
<dbReference type="GO" id="GO:1990904">
    <property type="term" value="C:ribonucleoprotein complex"/>
    <property type="evidence" value="ECO:0007669"/>
    <property type="project" value="UniProtKB-KW"/>
</dbReference>
<protein>
    <recommendedName>
        <fullName evidence="6 7">Small ribosomal subunit protein uS11</fullName>
    </recommendedName>
</protein>
<dbReference type="EMBL" id="MFQB01000029">
    <property type="protein sequence ID" value="OGH67539.1"/>
    <property type="molecule type" value="Genomic_DNA"/>
</dbReference>
<keyword evidence="4 7" id="KW-0689">Ribosomal protein</keyword>
<dbReference type="NCBIfam" id="TIGR03632">
    <property type="entry name" value="uS11_bact"/>
    <property type="match status" value="1"/>
</dbReference>
<gene>
    <name evidence="7" type="primary">rpsK</name>
    <name evidence="9" type="ORF">A3J66_03010</name>
</gene>
<evidence type="ECO:0000256" key="6">
    <source>
        <dbReference type="ARBA" id="ARBA00035160"/>
    </source>
</evidence>
<accession>A0A1F6M7F5</accession>
<keyword evidence="5 7" id="KW-0687">Ribonucleoprotein</keyword>
<dbReference type="Proteomes" id="UP000176282">
    <property type="component" value="Unassembled WGS sequence"/>
</dbReference>
<keyword evidence="3 7" id="KW-0694">RNA-binding</keyword>
<dbReference type="HAMAP" id="MF_01310">
    <property type="entry name" value="Ribosomal_uS11"/>
    <property type="match status" value="1"/>
</dbReference>
<dbReference type="GO" id="GO:0006412">
    <property type="term" value="P:translation"/>
    <property type="evidence" value="ECO:0007669"/>
    <property type="project" value="UniProtKB-UniRule"/>
</dbReference>